<comment type="function">
    <text evidence="10">Part of the twin-arginine translocation (Tat) system that transports large folded proteins containing a characteristic twin-arginine motif in their signal peptide across membranes. Together with TatC, TatB is part of a receptor directly interacting with Tat signal peptides. TatB may form an oligomeric binding site that transiently accommodates folded Tat precursor proteins before their translocation.</text>
</comment>
<evidence type="ECO:0000256" key="9">
    <source>
        <dbReference type="ARBA" id="ARBA00023136"/>
    </source>
</evidence>
<keyword evidence="4" id="KW-0997">Cell inner membrane</keyword>
<evidence type="ECO:0000256" key="2">
    <source>
        <dbReference type="ARBA" id="ARBA00022448"/>
    </source>
</evidence>
<comment type="subunit">
    <text evidence="10">The Tat system comprises two distinct complexes: a TatABC complex, containing multiple copies of TatA, TatB and TatC subunits, and a separate TatA complex, containing only TatA subunits. Substrates initially bind to the TatABC complex, which probably triggers association of the separate TatA complex to form the active translocon.</text>
</comment>
<accession>A0A106BPA1</accession>
<gene>
    <name evidence="10" type="primary">tatB</name>
    <name evidence="13" type="ORF">ABW22_08995</name>
</gene>
<comment type="similarity">
    <text evidence="10">Belongs to the TatB family.</text>
</comment>
<keyword evidence="8 10" id="KW-0811">Translocation</keyword>
<evidence type="ECO:0000256" key="8">
    <source>
        <dbReference type="ARBA" id="ARBA00023010"/>
    </source>
</evidence>
<organism evidence="13 14">
    <name type="scientific">Thiobacillus denitrificans</name>
    <dbReference type="NCBI Taxonomy" id="36861"/>
    <lineage>
        <taxon>Bacteria</taxon>
        <taxon>Pseudomonadati</taxon>
        <taxon>Pseudomonadota</taxon>
        <taxon>Betaproteobacteria</taxon>
        <taxon>Nitrosomonadales</taxon>
        <taxon>Thiobacillaceae</taxon>
        <taxon>Thiobacillus</taxon>
    </lineage>
</organism>
<protein>
    <recommendedName>
        <fullName evidence="10">Sec-independent protein translocase protein TatB</fullName>
    </recommendedName>
</protein>
<evidence type="ECO:0000256" key="4">
    <source>
        <dbReference type="ARBA" id="ARBA00022519"/>
    </source>
</evidence>
<evidence type="ECO:0000256" key="1">
    <source>
        <dbReference type="ARBA" id="ARBA00004167"/>
    </source>
</evidence>
<keyword evidence="14" id="KW-1185">Reference proteome</keyword>
<reference evidence="13 14" key="1">
    <citation type="journal article" date="2015" name="Appl. Environ. Microbiol.">
        <title>Aerobic and Anaerobic Thiosulfate Oxidation by a Cold-Adapted, Subglacial Chemoautotroph.</title>
        <authorList>
            <person name="Harrold Z.R."/>
            <person name="Skidmore M.L."/>
            <person name="Hamilton T.L."/>
            <person name="Desch L."/>
            <person name="Amada K."/>
            <person name="van Gelder W."/>
            <person name="Glover K."/>
            <person name="Roden E.E."/>
            <person name="Boyd E.S."/>
        </authorList>
    </citation>
    <scope>NUCLEOTIDE SEQUENCE [LARGE SCALE GENOMIC DNA]</scope>
    <source>
        <strain evidence="13 14">RG</strain>
    </source>
</reference>
<dbReference type="GO" id="GO:0008320">
    <property type="term" value="F:protein transmembrane transporter activity"/>
    <property type="evidence" value="ECO:0007669"/>
    <property type="project" value="UniProtKB-UniRule"/>
</dbReference>
<dbReference type="GO" id="GO:0033281">
    <property type="term" value="C:TAT protein transport complex"/>
    <property type="evidence" value="ECO:0007669"/>
    <property type="project" value="UniProtKB-UniRule"/>
</dbReference>
<evidence type="ECO:0000256" key="12">
    <source>
        <dbReference type="SAM" id="Phobius"/>
    </source>
</evidence>
<comment type="subcellular location">
    <subcellularLocation>
        <location evidence="10">Cell membrane</location>
        <topology evidence="10">Single-pass membrane protein</topology>
    </subcellularLocation>
    <subcellularLocation>
        <location evidence="1">Membrane</location>
        <topology evidence="1">Single-pass membrane protein</topology>
    </subcellularLocation>
</comment>
<dbReference type="PANTHER" id="PTHR33162">
    <property type="entry name" value="SEC-INDEPENDENT PROTEIN TRANSLOCASE PROTEIN TATA, CHLOROPLASTIC"/>
    <property type="match status" value="1"/>
</dbReference>
<keyword evidence="3 10" id="KW-1003">Cell membrane</keyword>
<keyword evidence="2 10" id="KW-0813">Transport</keyword>
<dbReference type="OrthoDB" id="9816005at2"/>
<dbReference type="Pfam" id="PF02416">
    <property type="entry name" value="TatA_B_E"/>
    <property type="match status" value="1"/>
</dbReference>
<dbReference type="GO" id="GO:0043953">
    <property type="term" value="P:protein transport by the Tat complex"/>
    <property type="evidence" value="ECO:0007669"/>
    <property type="project" value="UniProtKB-UniRule"/>
</dbReference>
<evidence type="ECO:0000256" key="6">
    <source>
        <dbReference type="ARBA" id="ARBA00022927"/>
    </source>
</evidence>
<dbReference type="Gene3D" id="1.20.5.3310">
    <property type="match status" value="1"/>
</dbReference>
<dbReference type="AlphaFoldDB" id="A0A106BPA1"/>
<dbReference type="EMBL" id="LDUG01000021">
    <property type="protein sequence ID" value="KVW96150.1"/>
    <property type="molecule type" value="Genomic_DNA"/>
</dbReference>
<keyword evidence="9 10" id="KW-0472">Membrane</keyword>
<proteinExistence type="inferred from homology"/>
<dbReference type="NCBIfam" id="TIGR01410">
    <property type="entry name" value="tatB"/>
    <property type="match status" value="1"/>
</dbReference>
<evidence type="ECO:0000313" key="14">
    <source>
        <dbReference type="Proteomes" id="UP000064243"/>
    </source>
</evidence>
<evidence type="ECO:0000256" key="5">
    <source>
        <dbReference type="ARBA" id="ARBA00022692"/>
    </source>
</evidence>
<keyword evidence="6 10" id="KW-0653">Protein transport</keyword>
<evidence type="ECO:0000256" key="7">
    <source>
        <dbReference type="ARBA" id="ARBA00022989"/>
    </source>
</evidence>
<evidence type="ECO:0000256" key="11">
    <source>
        <dbReference type="SAM" id="MobiDB-lite"/>
    </source>
</evidence>
<keyword evidence="7 10" id="KW-1133">Transmembrane helix</keyword>
<dbReference type="InterPro" id="IPR018448">
    <property type="entry name" value="TatB"/>
</dbReference>
<dbReference type="PRINTS" id="PR01506">
    <property type="entry name" value="TATBPROTEIN"/>
</dbReference>
<dbReference type="RefSeq" id="WP_059755143.1">
    <property type="nucleotide sequence ID" value="NZ_LDUG01000021.1"/>
</dbReference>
<keyword evidence="5 10" id="KW-0812">Transmembrane</keyword>
<feature type="region of interest" description="Disordered" evidence="11">
    <location>
        <begin position="105"/>
        <end position="138"/>
    </location>
</feature>
<evidence type="ECO:0000313" key="13">
    <source>
        <dbReference type="EMBL" id="KVW96150.1"/>
    </source>
</evidence>
<dbReference type="PANTHER" id="PTHR33162:SF1">
    <property type="entry name" value="SEC-INDEPENDENT PROTEIN TRANSLOCASE PROTEIN TATA, CHLOROPLASTIC"/>
    <property type="match status" value="1"/>
</dbReference>
<dbReference type="InterPro" id="IPR003369">
    <property type="entry name" value="TatA/B/E"/>
</dbReference>
<evidence type="ECO:0000256" key="10">
    <source>
        <dbReference type="HAMAP-Rule" id="MF_00237"/>
    </source>
</evidence>
<comment type="caution">
    <text evidence="13">The sequence shown here is derived from an EMBL/GenBank/DDBJ whole genome shotgun (WGS) entry which is preliminary data.</text>
</comment>
<dbReference type="HAMAP" id="MF_00237">
    <property type="entry name" value="TatB"/>
    <property type="match status" value="1"/>
</dbReference>
<dbReference type="PATRIC" id="fig|36861.3.peg.1454"/>
<dbReference type="Proteomes" id="UP000064243">
    <property type="component" value="Unassembled WGS sequence"/>
</dbReference>
<name>A0A106BPA1_THIDE</name>
<feature type="transmembrane region" description="Helical" evidence="12">
    <location>
        <begin position="6"/>
        <end position="22"/>
    </location>
</feature>
<sequence>MFDIGFTELIVIGVVALIVIGPERLPKVARTAGHLYGRMQRYVSSVKSDISQEIQLDEMRRAGQDFKASVESAVSGIEQQATVVDDYLRDEASSVNKVVSAMAVTEGERPVTEPATKQIEMEQAPQQSLPLDEPDQNTVTPTLSAVVETARAEPAGKSP</sequence>
<evidence type="ECO:0000256" key="3">
    <source>
        <dbReference type="ARBA" id="ARBA00022475"/>
    </source>
</evidence>